<proteinExistence type="predicted"/>
<dbReference type="Proteomes" id="UP000053477">
    <property type="component" value="Unassembled WGS sequence"/>
</dbReference>
<dbReference type="OrthoDB" id="3051094at2759"/>
<evidence type="ECO:0000313" key="3">
    <source>
        <dbReference type="Proteomes" id="UP000053477"/>
    </source>
</evidence>
<accession>A0A0H2R8D5</accession>
<protein>
    <submittedName>
        <fullName evidence="2">Uncharacterized protein</fullName>
    </submittedName>
</protein>
<feature type="region of interest" description="Disordered" evidence="1">
    <location>
        <begin position="1"/>
        <end position="25"/>
    </location>
</feature>
<sequence>MSRNASKRLRKDDRKLFSEERRKKEEKSRADVFASVTNWFDSDCKVALPTELKKDVDAVLSLRYAEILRNPGHRETIKHVADEVQSISSRVSSLASALQEKTNALLAILHKCGIALLPDEVLAAIFGFVIELTVPEDTKLTSHKWRAAVKLSHVSRRFRSVMLACPRFWTNMNSSRKMAAACLPRTKGLPLSVNLTIEVHDEKNEQTFEPILSELLPVREFWGRLHLNFNSTYSYKSHWRCEYDTLIKHMLYRMDAPMLQELSIEYKDYTYYRRRQLNWDWSQWKTPNLRRLEVKSYFPFSLPGLVNITSLDLSISVDDSQMARILKEISEISNLQDLAVELLNAKNYPFLVLEKLEFPRVQRLKIKTTLKLEATDGIMAIKRSIFSSLFFPNAIEIQLQIEGCDDKSGPGSYHEAEGAFILHFNKEICCIFRHIHQFPRLERLYLEISPWDDSERDCKVHAKLALPLNMLPNLKDLTLRCNTRFDISEPDVRDGIFYRQKPPRVVGNAFPALNTVTFDVDVREASSAARWLGEYLVEMRGRGKWDEFRELKVVERVGKDLKTTTFPGDDALQWCKNIIARNEAWGTSKSVLL</sequence>
<dbReference type="SUPFAM" id="SSF52047">
    <property type="entry name" value="RNI-like"/>
    <property type="match status" value="1"/>
</dbReference>
<dbReference type="AlphaFoldDB" id="A0A0H2R8D5"/>
<organism evidence="2 3">
    <name type="scientific">Schizopora paradoxa</name>
    <dbReference type="NCBI Taxonomy" id="27342"/>
    <lineage>
        <taxon>Eukaryota</taxon>
        <taxon>Fungi</taxon>
        <taxon>Dikarya</taxon>
        <taxon>Basidiomycota</taxon>
        <taxon>Agaricomycotina</taxon>
        <taxon>Agaricomycetes</taxon>
        <taxon>Hymenochaetales</taxon>
        <taxon>Schizoporaceae</taxon>
        <taxon>Schizopora</taxon>
    </lineage>
</organism>
<evidence type="ECO:0000256" key="1">
    <source>
        <dbReference type="SAM" id="MobiDB-lite"/>
    </source>
</evidence>
<evidence type="ECO:0000313" key="2">
    <source>
        <dbReference type="EMBL" id="KLO08089.1"/>
    </source>
</evidence>
<name>A0A0H2R8D5_9AGAM</name>
<reference evidence="2 3" key="1">
    <citation type="submission" date="2015-04" db="EMBL/GenBank/DDBJ databases">
        <title>Complete genome sequence of Schizopora paradoxa KUC8140, a cosmopolitan wood degrader in East Asia.</title>
        <authorList>
            <consortium name="DOE Joint Genome Institute"/>
            <person name="Min B."/>
            <person name="Park H."/>
            <person name="Jang Y."/>
            <person name="Kim J.-J."/>
            <person name="Kim K.H."/>
            <person name="Pangilinan J."/>
            <person name="Lipzen A."/>
            <person name="Riley R."/>
            <person name="Grigoriev I.V."/>
            <person name="Spatafora J.W."/>
            <person name="Choi I.-G."/>
        </authorList>
    </citation>
    <scope>NUCLEOTIDE SEQUENCE [LARGE SCALE GENOMIC DNA]</scope>
    <source>
        <strain evidence="2 3">KUC8140</strain>
    </source>
</reference>
<dbReference type="EMBL" id="KQ086107">
    <property type="protein sequence ID" value="KLO08089.1"/>
    <property type="molecule type" value="Genomic_DNA"/>
</dbReference>
<gene>
    <name evidence="2" type="ORF">SCHPADRAFT_1001190</name>
</gene>
<keyword evidence="3" id="KW-1185">Reference proteome</keyword>
<dbReference type="InParanoid" id="A0A0H2R8D5"/>
<dbReference type="Gene3D" id="1.20.1280.50">
    <property type="match status" value="1"/>
</dbReference>
<feature type="compositionally biased region" description="Basic and acidic residues" evidence="1">
    <location>
        <begin position="10"/>
        <end position="25"/>
    </location>
</feature>